<evidence type="ECO:0000256" key="1">
    <source>
        <dbReference type="SAM" id="MobiDB-lite"/>
    </source>
</evidence>
<sequence>MEKVVDDGGSVWTRPVTGAPLEGVAVRTGDVEAILVHVIRRFHNEIEELRDGDVVGWRSPAAVRKGLPESNQASGTAVQIRPGHYPPGLKGGCHPQQQTVVRDILAELDGLVRWGGDDRRPDESLFYLDVPPGDECLGRVAARLREWGEEPDHGAGSAVDVLDPARRASAKGLERKQRAS</sequence>
<evidence type="ECO:0000313" key="3">
    <source>
        <dbReference type="Proteomes" id="UP001501303"/>
    </source>
</evidence>
<feature type="region of interest" description="Disordered" evidence="1">
    <location>
        <begin position="147"/>
        <end position="180"/>
    </location>
</feature>
<accession>A0ABP5A2G0</accession>
<keyword evidence="3" id="KW-1185">Reference proteome</keyword>
<dbReference type="Proteomes" id="UP001501303">
    <property type="component" value="Unassembled WGS sequence"/>
</dbReference>
<gene>
    <name evidence="2" type="ORF">GCM10009716_02230</name>
</gene>
<protein>
    <submittedName>
        <fullName evidence="2">Uncharacterized protein</fullName>
    </submittedName>
</protein>
<reference evidence="3" key="1">
    <citation type="journal article" date="2019" name="Int. J. Syst. Evol. Microbiol.">
        <title>The Global Catalogue of Microorganisms (GCM) 10K type strain sequencing project: providing services to taxonomists for standard genome sequencing and annotation.</title>
        <authorList>
            <consortium name="The Broad Institute Genomics Platform"/>
            <consortium name="The Broad Institute Genome Sequencing Center for Infectious Disease"/>
            <person name="Wu L."/>
            <person name="Ma J."/>
        </authorList>
    </citation>
    <scope>NUCLEOTIDE SEQUENCE [LARGE SCALE GENOMIC DNA]</scope>
    <source>
        <strain evidence="3">JCM 13581</strain>
    </source>
</reference>
<name>A0ABP5A2G0_9ACTN</name>
<evidence type="ECO:0000313" key="2">
    <source>
        <dbReference type="EMBL" id="GAA1895707.1"/>
    </source>
</evidence>
<comment type="caution">
    <text evidence="2">The sequence shown here is derived from an EMBL/GenBank/DDBJ whole genome shotgun (WGS) entry which is preliminary data.</text>
</comment>
<proteinExistence type="predicted"/>
<dbReference type="EMBL" id="BAAAMJ010000002">
    <property type="protein sequence ID" value="GAA1895707.1"/>
    <property type="molecule type" value="Genomic_DNA"/>
</dbReference>
<organism evidence="2 3">
    <name type="scientific">Streptomyces sodiiphilus</name>
    <dbReference type="NCBI Taxonomy" id="226217"/>
    <lineage>
        <taxon>Bacteria</taxon>
        <taxon>Bacillati</taxon>
        <taxon>Actinomycetota</taxon>
        <taxon>Actinomycetes</taxon>
        <taxon>Kitasatosporales</taxon>
        <taxon>Streptomycetaceae</taxon>
        <taxon>Streptomyces</taxon>
    </lineage>
</organism>